<dbReference type="Pfam" id="PF13409">
    <property type="entry name" value="GST_N_2"/>
    <property type="match status" value="1"/>
</dbReference>
<dbReference type="EMBL" id="LN907867">
    <property type="protein sequence ID" value="CUU41881.1"/>
    <property type="molecule type" value="Genomic_DNA"/>
</dbReference>
<dbReference type="PANTHER" id="PTHR42673:SF4">
    <property type="entry name" value="MALEYLACETOACETATE ISOMERASE"/>
    <property type="match status" value="1"/>
</dbReference>
<dbReference type="RefSeq" id="WP_055038731.1">
    <property type="nucleotide sequence ID" value="NZ_AP014854.2"/>
</dbReference>
<dbReference type="InterPro" id="IPR040079">
    <property type="entry name" value="Glutathione_S-Trfase"/>
</dbReference>
<dbReference type="Gene3D" id="3.40.30.10">
    <property type="entry name" value="Glutaredoxin"/>
    <property type="match status" value="1"/>
</dbReference>
<sequence length="224" mass="24664">MLRLVIGNKNYSSWSMRPWLAMQVAGIAFDEVLIPLYDGDYKAAILRHSPTGKVPCLIDGDLRVWESLAILEHLAERFPDRGLWPADGAARAEARSVAAEMHAGFSAVRRLLPMNLARPIAPRALTSEAAANVTRVLAIWRSCRERFGAGGPFLFGAFSAADAMFAPVVTRFRTYDVAVDEDAAAYMAAVESLPAFKAWKAAALKEPWVIEASEVDWPEVKRMS</sequence>
<dbReference type="InterPro" id="IPR036282">
    <property type="entry name" value="Glutathione-S-Trfase_C_sf"/>
</dbReference>
<feature type="domain" description="GST N-terminal" evidence="1">
    <location>
        <begin position="2"/>
        <end position="82"/>
    </location>
</feature>
<dbReference type="SUPFAM" id="SSF47616">
    <property type="entry name" value="GST C-terminal domain-like"/>
    <property type="match status" value="1"/>
</dbReference>
<accession>A0A0P0JG00</accession>
<dbReference type="Pfam" id="PF13410">
    <property type="entry name" value="GST_C_2"/>
    <property type="match status" value="1"/>
</dbReference>
<dbReference type="GO" id="GO:0004364">
    <property type="term" value="F:glutathione transferase activity"/>
    <property type="evidence" value="ECO:0007669"/>
    <property type="project" value="TreeGrafter"/>
</dbReference>
<evidence type="ECO:0000313" key="2">
    <source>
        <dbReference type="EMBL" id="CUU41881.1"/>
    </source>
</evidence>
<dbReference type="Proteomes" id="UP000065734">
    <property type="component" value="Chromosome I"/>
</dbReference>
<evidence type="ECO:0000313" key="3">
    <source>
        <dbReference type="Proteomes" id="UP000065734"/>
    </source>
</evidence>
<dbReference type="AlphaFoldDB" id="A0A0P0JG00"/>
<dbReference type="GO" id="GO:0016034">
    <property type="term" value="F:maleylacetoacetate isomerase activity"/>
    <property type="evidence" value="ECO:0007669"/>
    <property type="project" value="TreeGrafter"/>
</dbReference>
<reference evidence="3" key="1">
    <citation type="journal article" date="2016" name="Genome Announc.">
        <title>Revised genome sequence of the purple photosynthetic bacterium Blastochloris viridis.</title>
        <authorList>
            <person name="Liu L.N."/>
            <person name="Faulkner M."/>
            <person name="Liu X."/>
            <person name="Huang F."/>
            <person name="Darby A.C."/>
            <person name="Hall N."/>
        </authorList>
    </citation>
    <scope>NUCLEOTIDE SEQUENCE [LARGE SCALE GENOMIC DNA]</scope>
    <source>
        <strain evidence="3">ATCC 19567 / DSM 133 / F</strain>
    </source>
</reference>
<dbReference type="InterPro" id="IPR004045">
    <property type="entry name" value="Glutathione_S-Trfase_N"/>
</dbReference>
<dbReference type="InterPro" id="IPR036249">
    <property type="entry name" value="Thioredoxin-like_sf"/>
</dbReference>
<dbReference type="GO" id="GO:0006559">
    <property type="term" value="P:L-phenylalanine catabolic process"/>
    <property type="evidence" value="ECO:0007669"/>
    <property type="project" value="TreeGrafter"/>
</dbReference>
<dbReference type="PATRIC" id="fig|1079.6.peg.1485"/>
<dbReference type="PROSITE" id="PS50404">
    <property type="entry name" value="GST_NTER"/>
    <property type="match status" value="1"/>
</dbReference>
<keyword evidence="3" id="KW-1185">Reference proteome</keyword>
<dbReference type="SFLD" id="SFLDG00358">
    <property type="entry name" value="Main_(cytGST)"/>
    <property type="match status" value="1"/>
</dbReference>
<protein>
    <submittedName>
        <fullName evidence="2">Putative GST-like protein yfcF</fullName>
    </submittedName>
</protein>
<dbReference type="CDD" id="cd03043">
    <property type="entry name" value="GST_N_1"/>
    <property type="match status" value="1"/>
</dbReference>
<organism evidence="2 3">
    <name type="scientific">Blastochloris viridis</name>
    <name type="common">Rhodopseudomonas viridis</name>
    <dbReference type="NCBI Taxonomy" id="1079"/>
    <lineage>
        <taxon>Bacteria</taxon>
        <taxon>Pseudomonadati</taxon>
        <taxon>Pseudomonadota</taxon>
        <taxon>Alphaproteobacteria</taxon>
        <taxon>Hyphomicrobiales</taxon>
        <taxon>Blastochloridaceae</taxon>
        <taxon>Blastochloris</taxon>
    </lineage>
</organism>
<name>A0A0P0JG00_BLAVI</name>
<proteinExistence type="predicted"/>
<dbReference type="GO" id="GO:0006749">
    <property type="term" value="P:glutathione metabolic process"/>
    <property type="evidence" value="ECO:0007669"/>
    <property type="project" value="TreeGrafter"/>
</dbReference>
<dbReference type="CDD" id="cd03194">
    <property type="entry name" value="GST_C_3"/>
    <property type="match status" value="1"/>
</dbReference>
<dbReference type="Gene3D" id="1.20.1050.10">
    <property type="match status" value="1"/>
</dbReference>
<dbReference type="SUPFAM" id="SSF52833">
    <property type="entry name" value="Thioredoxin-like"/>
    <property type="match status" value="1"/>
</dbReference>
<evidence type="ECO:0000259" key="1">
    <source>
        <dbReference type="PROSITE" id="PS50404"/>
    </source>
</evidence>
<dbReference type="FunFam" id="3.40.30.10:FF:000206">
    <property type="entry name" value="Probable glutathione S-transferase"/>
    <property type="match status" value="1"/>
</dbReference>
<dbReference type="SFLD" id="SFLDS00019">
    <property type="entry name" value="Glutathione_Transferase_(cytos"/>
    <property type="match status" value="1"/>
</dbReference>
<dbReference type="PANTHER" id="PTHR42673">
    <property type="entry name" value="MALEYLACETOACETATE ISOMERASE"/>
    <property type="match status" value="1"/>
</dbReference>
<dbReference type="OrthoDB" id="9799538at2"/>
<gene>
    <name evidence="2" type="primary">yfcF_1</name>
    <name evidence="2" type="ORF">BVIRIDIS_08790</name>
</gene>
<dbReference type="STRING" id="1079.BVIR_1434"/>
<dbReference type="KEGG" id="bvr:BVIR_1434"/>